<accession>A0A3M4MB28</accession>
<dbReference type="CDD" id="cd05289">
    <property type="entry name" value="MDR_like_2"/>
    <property type="match status" value="1"/>
</dbReference>
<protein>
    <submittedName>
        <fullName evidence="2">Alcohol dehydrogenase zinc-binding domain protein</fullName>
    </submittedName>
</protein>
<evidence type="ECO:0000313" key="2">
    <source>
        <dbReference type="EMBL" id="RMQ50271.1"/>
    </source>
</evidence>
<dbReference type="Pfam" id="PF13602">
    <property type="entry name" value="ADH_zinc_N_2"/>
    <property type="match status" value="1"/>
</dbReference>
<dbReference type="Gene3D" id="3.90.180.10">
    <property type="entry name" value="Medium-chain alcohol dehydrogenases, catalytic domain"/>
    <property type="match status" value="1"/>
</dbReference>
<proteinExistence type="predicted"/>
<dbReference type="InterPro" id="IPR036291">
    <property type="entry name" value="NAD(P)-bd_dom_sf"/>
</dbReference>
<dbReference type="Gene3D" id="3.40.50.720">
    <property type="entry name" value="NAD(P)-binding Rossmann-like Domain"/>
    <property type="match status" value="1"/>
</dbReference>
<dbReference type="InterPro" id="IPR020843">
    <property type="entry name" value="ER"/>
</dbReference>
<dbReference type="PANTHER" id="PTHR44013">
    <property type="entry name" value="ZINC-TYPE ALCOHOL DEHYDROGENASE-LIKE PROTEIN C16A3.02C"/>
    <property type="match status" value="1"/>
</dbReference>
<dbReference type="Pfam" id="PF08240">
    <property type="entry name" value="ADH_N"/>
    <property type="match status" value="1"/>
</dbReference>
<dbReference type="SUPFAM" id="SSF50129">
    <property type="entry name" value="GroES-like"/>
    <property type="match status" value="1"/>
</dbReference>
<dbReference type="PANTHER" id="PTHR44013:SF1">
    <property type="entry name" value="ZINC-TYPE ALCOHOL DEHYDROGENASE-LIKE PROTEIN C16A3.02C"/>
    <property type="match status" value="1"/>
</dbReference>
<evidence type="ECO:0000259" key="1">
    <source>
        <dbReference type="SMART" id="SM00829"/>
    </source>
</evidence>
<gene>
    <name evidence="2" type="ORF">ALQ04_04032</name>
</gene>
<dbReference type="Proteomes" id="UP000277236">
    <property type="component" value="Unassembled WGS sequence"/>
</dbReference>
<dbReference type="SUPFAM" id="SSF51735">
    <property type="entry name" value="NAD(P)-binding Rossmann-fold domains"/>
    <property type="match status" value="1"/>
</dbReference>
<organism evidence="2 3">
    <name type="scientific">Pseudomonas cichorii</name>
    <dbReference type="NCBI Taxonomy" id="36746"/>
    <lineage>
        <taxon>Bacteria</taxon>
        <taxon>Pseudomonadati</taxon>
        <taxon>Pseudomonadota</taxon>
        <taxon>Gammaproteobacteria</taxon>
        <taxon>Pseudomonadales</taxon>
        <taxon>Pseudomonadaceae</taxon>
        <taxon>Pseudomonas</taxon>
    </lineage>
</organism>
<comment type="caution">
    <text evidence="2">The sequence shown here is derived from an EMBL/GenBank/DDBJ whole genome shotgun (WGS) entry which is preliminary data.</text>
</comment>
<sequence length="318" mass="33374">MPLRFIRRKSPMKAIRIDAYNDVPAEKTVSVPVIAPDEILVRVQAAALNPLDALVVSGFAAQFFDIKLPLTLATDFSGTVEHVGSAVSQWQPGDKVIAWADAGTSGGLGEFAAVSASACVRWPQSLSAVEGAAIPTAAITAWHALFSGAGLKRGETVLIHAGAGGVGTFAVQFAHKAGARVIATASGDGLELVRRLGADQVIDYKAEDFTTAVSDVDVVLDLVGGETLSRSFKVLRKRGRLVSTVMPPDQAAAQVYGVTAGIFYAKPYADQLGELVTFIAENGVQVVIDRALPFAAFDAAWARQTSGRARGKVVLSIE</sequence>
<dbReference type="InterPro" id="IPR013154">
    <property type="entry name" value="ADH-like_N"/>
</dbReference>
<dbReference type="GO" id="GO:0016491">
    <property type="term" value="F:oxidoreductase activity"/>
    <property type="evidence" value="ECO:0007669"/>
    <property type="project" value="InterPro"/>
</dbReference>
<dbReference type="InterPro" id="IPR052733">
    <property type="entry name" value="Chloroplast_QOR"/>
</dbReference>
<evidence type="ECO:0000313" key="3">
    <source>
        <dbReference type="Proteomes" id="UP000277236"/>
    </source>
</evidence>
<dbReference type="AlphaFoldDB" id="A0A3M4MB28"/>
<dbReference type="SMART" id="SM00829">
    <property type="entry name" value="PKS_ER"/>
    <property type="match status" value="1"/>
</dbReference>
<name>A0A3M4MB28_PSECI</name>
<reference evidence="2 3" key="1">
    <citation type="submission" date="2018-08" db="EMBL/GenBank/DDBJ databases">
        <title>Recombination of ecologically and evolutionarily significant loci maintains genetic cohesion in the Pseudomonas syringae species complex.</title>
        <authorList>
            <person name="Dillon M."/>
            <person name="Thakur S."/>
            <person name="Almeida R.N.D."/>
            <person name="Weir B.S."/>
            <person name="Guttman D.S."/>
        </authorList>
    </citation>
    <scope>NUCLEOTIDE SEQUENCE [LARGE SCALE GENOMIC DNA]</scope>
    <source>
        <strain evidence="2 3">ICMP 3353</strain>
    </source>
</reference>
<dbReference type="InterPro" id="IPR011032">
    <property type="entry name" value="GroES-like_sf"/>
</dbReference>
<dbReference type="EMBL" id="RBRE01000012">
    <property type="protein sequence ID" value="RMQ50271.1"/>
    <property type="molecule type" value="Genomic_DNA"/>
</dbReference>
<feature type="domain" description="Enoyl reductase (ER)" evidence="1">
    <location>
        <begin position="21"/>
        <end position="315"/>
    </location>
</feature>